<dbReference type="RefSeq" id="WP_007279752.1">
    <property type="nucleotide sequence ID" value="NZ_ABCK01000016.1"/>
</dbReference>
<reference evidence="2 3" key="1">
    <citation type="journal article" date="2010" name="J. Bacteriol.">
        <title>Genome sequence of Lentisphaera araneosa HTCC2155T, the type species of the order Lentisphaerales in the phylum Lentisphaerae.</title>
        <authorList>
            <person name="Thrash J.C."/>
            <person name="Cho J.C."/>
            <person name="Vergin K.L."/>
            <person name="Morris R.M."/>
            <person name="Giovannoni S.J."/>
        </authorList>
    </citation>
    <scope>NUCLEOTIDE SEQUENCE [LARGE SCALE GENOMIC DNA]</scope>
    <source>
        <strain evidence="2 3">HTCC2155</strain>
    </source>
</reference>
<gene>
    <name evidence="2" type="ORF">LNTAR_05809</name>
</gene>
<dbReference type="EMBL" id="ABCK01000016">
    <property type="protein sequence ID" value="EDM26466.1"/>
    <property type="molecule type" value="Genomic_DNA"/>
</dbReference>
<evidence type="ECO:0000256" key="1">
    <source>
        <dbReference type="SAM" id="SignalP"/>
    </source>
</evidence>
<organism evidence="2 3">
    <name type="scientific">Lentisphaera araneosa HTCC2155</name>
    <dbReference type="NCBI Taxonomy" id="313628"/>
    <lineage>
        <taxon>Bacteria</taxon>
        <taxon>Pseudomonadati</taxon>
        <taxon>Lentisphaerota</taxon>
        <taxon>Lentisphaeria</taxon>
        <taxon>Lentisphaerales</taxon>
        <taxon>Lentisphaeraceae</taxon>
        <taxon>Lentisphaera</taxon>
    </lineage>
</organism>
<keyword evidence="3" id="KW-1185">Reference proteome</keyword>
<name>A6DPH0_9BACT</name>
<sequence>MKLKLFLLLIFFSLTSSYAQSNALNIDINGDLKFSAEEQSSWIQVALEEFEKYSVRGSSRTQQKLELIFSSDIDGNNEIDKKERRIIRARLASICAYYENLFKTEYGENGAIDPSQIKKIKSKYSSMTPGYDLVDPFKDKNQKIEESLTPIYF</sequence>
<dbReference type="STRING" id="313628.LNTAR_05809"/>
<dbReference type="AlphaFoldDB" id="A6DPH0"/>
<keyword evidence="1" id="KW-0732">Signal</keyword>
<comment type="caution">
    <text evidence="2">The sequence shown here is derived from an EMBL/GenBank/DDBJ whole genome shotgun (WGS) entry which is preliminary data.</text>
</comment>
<evidence type="ECO:0000313" key="3">
    <source>
        <dbReference type="Proteomes" id="UP000004947"/>
    </source>
</evidence>
<evidence type="ECO:0000313" key="2">
    <source>
        <dbReference type="EMBL" id="EDM26466.1"/>
    </source>
</evidence>
<dbReference type="Proteomes" id="UP000004947">
    <property type="component" value="Unassembled WGS sequence"/>
</dbReference>
<proteinExistence type="predicted"/>
<feature type="chain" id="PRO_5002694613" description="EF-hand domain-containing protein" evidence="1">
    <location>
        <begin position="20"/>
        <end position="153"/>
    </location>
</feature>
<accession>A6DPH0</accession>
<evidence type="ECO:0008006" key="4">
    <source>
        <dbReference type="Google" id="ProtNLM"/>
    </source>
</evidence>
<feature type="signal peptide" evidence="1">
    <location>
        <begin position="1"/>
        <end position="19"/>
    </location>
</feature>
<protein>
    <recommendedName>
        <fullName evidence="4">EF-hand domain-containing protein</fullName>
    </recommendedName>
</protein>